<evidence type="ECO:0000313" key="4">
    <source>
        <dbReference type="Proteomes" id="UP000054270"/>
    </source>
</evidence>
<feature type="compositionally biased region" description="Basic residues" evidence="1">
    <location>
        <begin position="1"/>
        <end position="47"/>
    </location>
</feature>
<dbReference type="Proteomes" id="UP000054270">
    <property type="component" value="Unassembled WGS sequence"/>
</dbReference>
<feature type="transmembrane region" description="Helical" evidence="2">
    <location>
        <begin position="212"/>
        <end position="235"/>
    </location>
</feature>
<keyword evidence="2" id="KW-0812">Transmembrane</keyword>
<keyword evidence="4" id="KW-1185">Reference proteome</keyword>
<sequence length="705" mass="75374">MAPAARRRWASRRPRLLKKRGKKQSNKQHTRPKVPHKPRLVRRYKRRKADDNARARPAALKHPGPTGNAKGLPPKVAGAEANNDVVADHKTAVTSVPNPTPDTGITPPANTVSNTVGAGSPLLGTGTFDTATSGLSIINPTSVAPITSTNVIQILHTVTPLSSFSALPPLQSLGPTSLASVGVRPAAIPTTSRPAASASSTPSSMDSTPRQLSVAMVILVSVGSALFLLGFCIVVKMCARPRKRPRPTPSLPVLKGGDTDEDFYETKESPMFGGEERMSAAMAANGPTWNWVQYPHTKLSGPTEPPVQFAYQPEAQFQQNQMYSAEPVYADLRFNLAARGPPSPPLASLHQTPDNPPGRFVPQNAAATSAAKRISRQSLSFYAPTNAESPLYNIREETALTGDGNDVIKRSRAKTASRRLSQPVFEDRKHRNSTVSFAGLAYDGDDAMSPAPVDYNHVIQDTPVLNSDFAGRARVKSGYFATGTYPRMSTLPTASYSIATATRINVGQRNSFVKDKLALQQKGSAKRARDTQALTYALGLASPRPEYAGLSSPQPTLYPDDSVSVMDGRRLKKSASQRRGAEAVPDVPVIVPTTNAGGSSDTLMGMDFGVSQMSLSALALGPVSEGEEDQDAEPSVLSSSSSRSVQGSRGIVDKAPRVPSPPPLPSLAQMGLARNNPEAYDNYRSPTYSLYGLYQTADRKSYVGR</sequence>
<accession>A0A0D2MSX4</accession>
<proteinExistence type="predicted"/>
<name>A0A0D2MSX4_HYPSF</name>
<keyword evidence="2" id="KW-1133">Transmembrane helix</keyword>
<gene>
    <name evidence="3" type="ORF">HYPSUDRAFT_35668</name>
</gene>
<evidence type="ECO:0000256" key="1">
    <source>
        <dbReference type="SAM" id="MobiDB-lite"/>
    </source>
</evidence>
<feature type="region of interest" description="Disordered" evidence="1">
    <location>
        <begin position="242"/>
        <end position="266"/>
    </location>
</feature>
<dbReference type="EMBL" id="KN817525">
    <property type="protein sequence ID" value="KJA27103.1"/>
    <property type="molecule type" value="Genomic_DNA"/>
</dbReference>
<dbReference type="AlphaFoldDB" id="A0A0D2MSX4"/>
<feature type="region of interest" description="Disordered" evidence="1">
    <location>
        <begin position="621"/>
        <end position="681"/>
    </location>
</feature>
<dbReference type="OrthoDB" id="2983908at2759"/>
<protein>
    <submittedName>
        <fullName evidence="3">Uncharacterized protein</fullName>
    </submittedName>
</protein>
<evidence type="ECO:0000256" key="2">
    <source>
        <dbReference type="SAM" id="Phobius"/>
    </source>
</evidence>
<evidence type="ECO:0000313" key="3">
    <source>
        <dbReference type="EMBL" id="KJA27103.1"/>
    </source>
</evidence>
<keyword evidence="2" id="KW-0472">Membrane</keyword>
<dbReference type="OMA" id="WTWTQYT"/>
<dbReference type="STRING" id="945553.A0A0D2MSX4"/>
<reference evidence="4" key="1">
    <citation type="submission" date="2014-04" db="EMBL/GenBank/DDBJ databases">
        <title>Evolutionary Origins and Diversification of the Mycorrhizal Mutualists.</title>
        <authorList>
            <consortium name="DOE Joint Genome Institute"/>
            <consortium name="Mycorrhizal Genomics Consortium"/>
            <person name="Kohler A."/>
            <person name="Kuo A."/>
            <person name="Nagy L.G."/>
            <person name="Floudas D."/>
            <person name="Copeland A."/>
            <person name="Barry K.W."/>
            <person name="Cichocki N."/>
            <person name="Veneault-Fourrey C."/>
            <person name="LaButti K."/>
            <person name="Lindquist E.A."/>
            <person name="Lipzen A."/>
            <person name="Lundell T."/>
            <person name="Morin E."/>
            <person name="Murat C."/>
            <person name="Riley R."/>
            <person name="Ohm R."/>
            <person name="Sun H."/>
            <person name="Tunlid A."/>
            <person name="Henrissat B."/>
            <person name="Grigoriev I.V."/>
            <person name="Hibbett D.S."/>
            <person name="Martin F."/>
        </authorList>
    </citation>
    <scope>NUCLEOTIDE SEQUENCE [LARGE SCALE GENOMIC DNA]</scope>
    <source>
        <strain evidence="4">FD-334 SS-4</strain>
    </source>
</reference>
<organism evidence="3 4">
    <name type="scientific">Hypholoma sublateritium (strain FD-334 SS-4)</name>
    <dbReference type="NCBI Taxonomy" id="945553"/>
    <lineage>
        <taxon>Eukaryota</taxon>
        <taxon>Fungi</taxon>
        <taxon>Dikarya</taxon>
        <taxon>Basidiomycota</taxon>
        <taxon>Agaricomycotina</taxon>
        <taxon>Agaricomycetes</taxon>
        <taxon>Agaricomycetidae</taxon>
        <taxon>Agaricales</taxon>
        <taxon>Agaricineae</taxon>
        <taxon>Strophariaceae</taxon>
        <taxon>Hypholoma</taxon>
    </lineage>
</organism>
<feature type="compositionally biased region" description="Low complexity" evidence="1">
    <location>
        <begin position="635"/>
        <end position="650"/>
    </location>
</feature>
<feature type="region of interest" description="Disordered" evidence="1">
    <location>
        <begin position="1"/>
        <end position="77"/>
    </location>
</feature>